<dbReference type="EMBL" id="JAVDVQ010000038">
    <property type="protein sequence ID" value="MDR7084943.1"/>
    <property type="molecule type" value="Genomic_DNA"/>
</dbReference>
<protein>
    <submittedName>
        <fullName evidence="2">6-phosphogluconate dehydrogenase</fullName>
    </submittedName>
</protein>
<proteinExistence type="predicted"/>
<gene>
    <name evidence="2" type="ORF">J2X01_003320</name>
    <name evidence="3" type="ORF">J2X01_004263</name>
</gene>
<sequence length="28" mass="2842">MSAHIGVTGLAVMGANLARNLARNGFTV</sequence>
<evidence type="ECO:0000313" key="4">
    <source>
        <dbReference type="Proteomes" id="UP001252243"/>
    </source>
</evidence>
<organism evidence="2 4">
    <name type="scientific">Arthrobacter ginsengisoli</name>
    <dbReference type="NCBI Taxonomy" id="1356565"/>
    <lineage>
        <taxon>Bacteria</taxon>
        <taxon>Bacillati</taxon>
        <taxon>Actinomycetota</taxon>
        <taxon>Actinomycetes</taxon>
        <taxon>Micrococcales</taxon>
        <taxon>Micrococcaceae</taxon>
        <taxon>Arthrobacter</taxon>
    </lineage>
</organism>
<accession>A0ABU1UFP4</accession>
<comment type="caution">
    <text evidence="2">The sequence shown here is derived from an EMBL/GenBank/DDBJ whole genome shotgun (WGS) entry which is preliminary data.</text>
</comment>
<reference evidence="2 4" key="1">
    <citation type="submission" date="2023-07" db="EMBL/GenBank/DDBJ databases">
        <title>Sorghum-associated microbial communities from plants grown in Nebraska, USA.</title>
        <authorList>
            <person name="Schachtman D."/>
        </authorList>
    </citation>
    <scope>NUCLEOTIDE SEQUENCE [LARGE SCALE GENOMIC DNA]</scope>
    <source>
        <strain evidence="2 4">BE167</strain>
    </source>
</reference>
<evidence type="ECO:0000259" key="1">
    <source>
        <dbReference type="Pfam" id="PF03446"/>
    </source>
</evidence>
<dbReference type="InterPro" id="IPR006115">
    <property type="entry name" value="6PGDH_NADP-bd"/>
</dbReference>
<evidence type="ECO:0000313" key="2">
    <source>
        <dbReference type="EMBL" id="MDR7084014.1"/>
    </source>
</evidence>
<dbReference type="Pfam" id="PF03446">
    <property type="entry name" value="NAD_binding_2"/>
    <property type="match status" value="1"/>
</dbReference>
<dbReference type="EMBL" id="JAVDVQ010000016">
    <property type="protein sequence ID" value="MDR7084014.1"/>
    <property type="molecule type" value="Genomic_DNA"/>
</dbReference>
<name>A0ABU1UFP4_9MICC</name>
<dbReference type="Gene3D" id="3.40.50.720">
    <property type="entry name" value="NAD(P)-binding Rossmann-like Domain"/>
    <property type="match status" value="1"/>
</dbReference>
<feature type="non-terminal residue" evidence="2">
    <location>
        <position position="28"/>
    </location>
</feature>
<dbReference type="Proteomes" id="UP001252243">
    <property type="component" value="Unassembled WGS sequence"/>
</dbReference>
<dbReference type="SUPFAM" id="SSF51735">
    <property type="entry name" value="NAD(P)-binding Rossmann-fold domains"/>
    <property type="match status" value="1"/>
</dbReference>
<dbReference type="InterPro" id="IPR036291">
    <property type="entry name" value="NAD(P)-bd_dom_sf"/>
</dbReference>
<evidence type="ECO:0000313" key="3">
    <source>
        <dbReference type="EMBL" id="MDR7084943.1"/>
    </source>
</evidence>
<dbReference type="RefSeq" id="WP_310059728.1">
    <property type="nucleotide sequence ID" value="NZ_JAVDVQ010000016.1"/>
</dbReference>
<keyword evidence="4" id="KW-1185">Reference proteome</keyword>
<feature type="domain" description="6-phosphogluconate dehydrogenase NADP-binding" evidence="1">
    <location>
        <begin position="5"/>
        <end position="28"/>
    </location>
</feature>